<gene>
    <name evidence="1" type="primary">Contig11099.g11860</name>
    <name evidence="1" type="ORF">STYLEM_3983</name>
</gene>
<protein>
    <submittedName>
        <fullName evidence="1">Uncharacterized protein</fullName>
    </submittedName>
</protein>
<name>A0A078A0L3_STYLE</name>
<dbReference type="EMBL" id="CCKQ01003857">
    <property type="protein sequence ID" value="CDW74998.1"/>
    <property type="molecule type" value="Genomic_DNA"/>
</dbReference>
<evidence type="ECO:0000313" key="2">
    <source>
        <dbReference type="Proteomes" id="UP000039865"/>
    </source>
</evidence>
<accession>A0A078A0L3</accession>
<evidence type="ECO:0000313" key="1">
    <source>
        <dbReference type="EMBL" id="CDW74998.1"/>
    </source>
</evidence>
<reference evidence="1 2" key="1">
    <citation type="submission" date="2014-06" db="EMBL/GenBank/DDBJ databases">
        <authorList>
            <person name="Swart Estienne"/>
        </authorList>
    </citation>
    <scope>NUCLEOTIDE SEQUENCE [LARGE SCALE GENOMIC DNA]</scope>
    <source>
        <strain evidence="1 2">130c</strain>
    </source>
</reference>
<dbReference type="InParanoid" id="A0A078A0L3"/>
<dbReference type="AlphaFoldDB" id="A0A078A0L3"/>
<proteinExistence type="predicted"/>
<keyword evidence="2" id="KW-1185">Reference proteome</keyword>
<sequence>MSKKQKMQISPLINHAISMSNLNVKINKMTQITKANKLKKMKQPKYEKNALVDKNQFQQKEEKKNIDSSKEIQEINKDNQNQKKGFGHLGILNLQVDHLLDMIL</sequence>
<organism evidence="1 2">
    <name type="scientific">Stylonychia lemnae</name>
    <name type="common">Ciliate</name>
    <dbReference type="NCBI Taxonomy" id="5949"/>
    <lineage>
        <taxon>Eukaryota</taxon>
        <taxon>Sar</taxon>
        <taxon>Alveolata</taxon>
        <taxon>Ciliophora</taxon>
        <taxon>Intramacronucleata</taxon>
        <taxon>Spirotrichea</taxon>
        <taxon>Stichotrichia</taxon>
        <taxon>Sporadotrichida</taxon>
        <taxon>Oxytrichidae</taxon>
        <taxon>Stylonychinae</taxon>
        <taxon>Stylonychia</taxon>
    </lineage>
</organism>
<dbReference type="Proteomes" id="UP000039865">
    <property type="component" value="Unassembled WGS sequence"/>
</dbReference>